<evidence type="ECO:0000313" key="4">
    <source>
        <dbReference type="Proteomes" id="UP001626550"/>
    </source>
</evidence>
<proteinExistence type="predicted"/>
<evidence type="ECO:0000256" key="1">
    <source>
        <dbReference type="SAM" id="MobiDB-lite"/>
    </source>
</evidence>
<reference evidence="3 4" key="1">
    <citation type="submission" date="2024-11" db="EMBL/GenBank/DDBJ databases">
        <title>Adaptive evolution of stress response genes in parasites aligns with host niche diversity.</title>
        <authorList>
            <person name="Hahn C."/>
            <person name="Resl P."/>
        </authorList>
    </citation>
    <scope>NUCLEOTIDE SEQUENCE [LARGE SCALE GENOMIC DNA]</scope>
    <source>
        <strain evidence="3">EGGRZ-B1_66</strain>
        <tissue evidence="3">Body</tissue>
    </source>
</reference>
<dbReference type="InterPro" id="IPR058541">
    <property type="entry name" value="Ig_TPPC8_1st"/>
</dbReference>
<accession>A0ABD2QJ61</accession>
<evidence type="ECO:0000259" key="2">
    <source>
        <dbReference type="Pfam" id="PF24545"/>
    </source>
</evidence>
<dbReference type="Proteomes" id="UP001626550">
    <property type="component" value="Unassembled WGS sequence"/>
</dbReference>
<sequence>MSKSLVESESLIKAFLSPHVGILSTPDVDTICKKNNLNFIEMLKPFCQISKDVPFCDPGTSSHNVKNLRLIFRDLRIPHISPASSKRQLSEVVECTSAKNSTFKPTVIPFNNSTLQIQTSLPWFDAWRHIFLGSLRQSDFEFWNRFIGVLFVTSMDTIDPLKEFKELTKEYSQFSDHLAYPKFFSSHIFRFYLLICDASRTDTNMYVSRFSLLITHSATNIFERIQTTFGTNSCHMLFINSSQEFGVVPATDPWFNFLIPPGFKARPSGLQDKKVESGENTDPLSSESESKVKPVENVELQPVVAQHHLDRPHGQCLTQHDIECLRMFIHELVSNALIPWAEITLKSLHDQVAQRSSSIRSISNFTKKIFGGGASQETTNHHSTSVYYTSDAIELQTRRYADLALLFQSFEIANSTYSLLVRQFQNDSASLHLASALEMSIYTSFLLGPNVNRTFPTSSVERALHIYINDCKRSDLALRAILLSTELLKTRNQFTQADKFFLRLAADKEDLTSALLLEQSAQCLLHQMQPEPRKYAFRMARSAYRYAQAQQRVLAIRGFNETLLVLEKRNWHRAVDHLKYNIGDQTFNLGQLQESAQALNSIFEEPRPSLLFDRQLVILKDYLRVLQKYKEHNPDVDLPTLPIPRVDNSKLRVQFGVPSVSNDITSIQPLQQHFDDSDQDQREISEILNSYGPWKMMVKWPGRSRFVLPDWFEGSDVSDLSDSDDHKLKEDNQEKAARDWLFKSVTGTGQLSRRLRMMLRYVPHSLDDDTSPSRAFLPSQQLSFNHPARQKPLSPITEKVTYFISLTNSLSVPLAMNDLRLLWRFVDR</sequence>
<dbReference type="AlphaFoldDB" id="A0ABD2QJ61"/>
<dbReference type="InterPro" id="IPR024420">
    <property type="entry name" value="TRAPP_III_complex_Trs85"/>
</dbReference>
<organism evidence="3 4">
    <name type="scientific">Cichlidogyrus casuarinus</name>
    <dbReference type="NCBI Taxonomy" id="1844966"/>
    <lineage>
        <taxon>Eukaryota</taxon>
        <taxon>Metazoa</taxon>
        <taxon>Spiralia</taxon>
        <taxon>Lophotrochozoa</taxon>
        <taxon>Platyhelminthes</taxon>
        <taxon>Monogenea</taxon>
        <taxon>Monopisthocotylea</taxon>
        <taxon>Dactylogyridea</taxon>
        <taxon>Ancyrocephalidae</taxon>
        <taxon>Cichlidogyrus</taxon>
    </lineage>
</organism>
<name>A0ABD2QJ61_9PLAT</name>
<evidence type="ECO:0000313" key="3">
    <source>
        <dbReference type="EMBL" id="KAL3319222.1"/>
    </source>
</evidence>
<dbReference type="Pfam" id="PF24545">
    <property type="entry name" value="Ig_TPPC8_1st"/>
    <property type="match status" value="1"/>
</dbReference>
<dbReference type="PANTHER" id="PTHR12975">
    <property type="entry name" value="TRANSPORT PROTEIN TRAPP"/>
    <property type="match status" value="1"/>
</dbReference>
<dbReference type="Pfam" id="PF12739">
    <property type="entry name" value="TRAPPC-Trs85"/>
    <property type="match status" value="1"/>
</dbReference>
<dbReference type="PANTHER" id="PTHR12975:SF6">
    <property type="entry name" value="TRAFFICKING PROTEIN PARTICLE COMPLEX SUBUNIT 8"/>
    <property type="match status" value="1"/>
</dbReference>
<feature type="region of interest" description="Disordered" evidence="1">
    <location>
        <begin position="268"/>
        <end position="292"/>
    </location>
</feature>
<gene>
    <name evidence="3" type="primary">TRAPPC8</name>
    <name evidence="3" type="ORF">Ciccas_002116</name>
</gene>
<keyword evidence="4" id="KW-1185">Reference proteome</keyword>
<protein>
    <submittedName>
        <fullName evidence="3">Trafficking protein particle complex 8</fullName>
    </submittedName>
</protein>
<dbReference type="EMBL" id="JBJKFK010000158">
    <property type="protein sequence ID" value="KAL3319222.1"/>
    <property type="molecule type" value="Genomic_DNA"/>
</dbReference>
<feature type="domain" description="TPPC8 first Ig-like" evidence="2">
    <location>
        <begin position="772"/>
        <end position="826"/>
    </location>
</feature>
<comment type="caution">
    <text evidence="3">The sequence shown here is derived from an EMBL/GenBank/DDBJ whole genome shotgun (WGS) entry which is preliminary data.</text>
</comment>